<protein>
    <submittedName>
        <fullName evidence="1">Uncharacterized protein</fullName>
    </submittedName>
</protein>
<sequence>MLKLRQLKCNGPAHHLDKSMDSCEWSTRGKSCNENKDSRKGHYQIEALMRGRMWI</sequence>
<dbReference type="HOGENOM" id="CLU_3033957_0_0_1"/>
<dbReference type="InParanoid" id="A0A0C9ZKC9"/>
<gene>
    <name evidence="1" type="ORF">CY34DRAFT_809888</name>
</gene>
<evidence type="ECO:0000313" key="2">
    <source>
        <dbReference type="Proteomes" id="UP000054485"/>
    </source>
</evidence>
<name>A0A0C9ZKC9_9AGAM</name>
<evidence type="ECO:0000313" key="1">
    <source>
        <dbReference type="EMBL" id="KIK37915.1"/>
    </source>
</evidence>
<dbReference type="AlphaFoldDB" id="A0A0C9ZKC9"/>
<keyword evidence="2" id="KW-1185">Reference proteome</keyword>
<reference evidence="1 2" key="1">
    <citation type="submission" date="2014-04" db="EMBL/GenBank/DDBJ databases">
        <authorList>
            <consortium name="DOE Joint Genome Institute"/>
            <person name="Kuo A."/>
            <person name="Ruytinx J."/>
            <person name="Rineau F."/>
            <person name="Colpaert J."/>
            <person name="Kohler A."/>
            <person name="Nagy L.G."/>
            <person name="Floudas D."/>
            <person name="Copeland A."/>
            <person name="Barry K.W."/>
            <person name="Cichocki N."/>
            <person name="Veneault-Fourrey C."/>
            <person name="LaButti K."/>
            <person name="Lindquist E.A."/>
            <person name="Lipzen A."/>
            <person name="Lundell T."/>
            <person name="Morin E."/>
            <person name="Murat C."/>
            <person name="Sun H."/>
            <person name="Tunlid A."/>
            <person name="Henrissat B."/>
            <person name="Grigoriev I.V."/>
            <person name="Hibbett D.S."/>
            <person name="Martin F."/>
            <person name="Nordberg H.P."/>
            <person name="Cantor M.N."/>
            <person name="Hua S.X."/>
        </authorList>
    </citation>
    <scope>NUCLEOTIDE SEQUENCE [LARGE SCALE GENOMIC DNA]</scope>
    <source>
        <strain evidence="1 2">UH-Slu-Lm8-n1</strain>
    </source>
</reference>
<organism evidence="1 2">
    <name type="scientific">Suillus luteus UH-Slu-Lm8-n1</name>
    <dbReference type="NCBI Taxonomy" id="930992"/>
    <lineage>
        <taxon>Eukaryota</taxon>
        <taxon>Fungi</taxon>
        <taxon>Dikarya</taxon>
        <taxon>Basidiomycota</taxon>
        <taxon>Agaricomycotina</taxon>
        <taxon>Agaricomycetes</taxon>
        <taxon>Agaricomycetidae</taxon>
        <taxon>Boletales</taxon>
        <taxon>Suillineae</taxon>
        <taxon>Suillaceae</taxon>
        <taxon>Suillus</taxon>
    </lineage>
</organism>
<accession>A0A0C9ZKC9</accession>
<dbReference type="Proteomes" id="UP000054485">
    <property type="component" value="Unassembled WGS sequence"/>
</dbReference>
<dbReference type="EMBL" id="KN835422">
    <property type="protein sequence ID" value="KIK37915.1"/>
    <property type="molecule type" value="Genomic_DNA"/>
</dbReference>
<proteinExistence type="predicted"/>
<reference evidence="2" key="2">
    <citation type="submission" date="2015-01" db="EMBL/GenBank/DDBJ databases">
        <title>Evolutionary Origins and Diversification of the Mycorrhizal Mutualists.</title>
        <authorList>
            <consortium name="DOE Joint Genome Institute"/>
            <consortium name="Mycorrhizal Genomics Consortium"/>
            <person name="Kohler A."/>
            <person name="Kuo A."/>
            <person name="Nagy L.G."/>
            <person name="Floudas D."/>
            <person name="Copeland A."/>
            <person name="Barry K.W."/>
            <person name="Cichocki N."/>
            <person name="Veneault-Fourrey C."/>
            <person name="LaButti K."/>
            <person name="Lindquist E.A."/>
            <person name="Lipzen A."/>
            <person name="Lundell T."/>
            <person name="Morin E."/>
            <person name="Murat C."/>
            <person name="Riley R."/>
            <person name="Ohm R."/>
            <person name="Sun H."/>
            <person name="Tunlid A."/>
            <person name="Henrissat B."/>
            <person name="Grigoriev I.V."/>
            <person name="Hibbett D.S."/>
            <person name="Martin F."/>
        </authorList>
    </citation>
    <scope>NUCLEOTIDE SEQUENCE [LARGE SCALE GENOMIC DNA]</scope>
    <source>
        <strain evidence="2">UH-Slu-Lm8-n1</strain>
    </source>
</reference>